<evidence type="ECO:0000256" key="4">
    <source>
        <dbReference type="ARBA" id="ARBA00023004"/>
    </source>
</evidence>
<proteinExistence type="predicted"/>
<organism evidence="6 7">
    <name type="scientific">Pendulispora brunnea</name>
    <dbReference type="NCBI Taxonomy" id="2905690"/>
    <lineage>
        <taxon>Bacteria</taxon>
        <taxon>Pseudomonadati</taxon>
        <taxon>Myxococcota</taxon>
        <taxon>Myxococcia</taxon>
        <taxon>Myxococcales</taxon>
        <taxon>Sorangiineae</taxon>
        <taxon>Pendulisporaceae</taxon>
        <taxon>Pendulispora</taxon>
    </lineage>
</organism>
<keyword evidence="1" id="KW-0813">Transport</keyword>
<dbReference type="InterPro" id="IPR009050">
    <property type="entry name" value="Globin-like_sf"/>
</dbReference>
<evidence type="ECO:0000256" key="5">
    <source>
        <dbReference type="SAM" id="MobiDB-lite"/>
    </source>
</evidence>
<dbReference type="SUPFAM" id="SSF46458">
    <property type="entry name" value="Globin-like"/>
    <property type="match status" value="1"/>
</dbReference>
<gene>
    <name evidence="6" type="ORF">LZC95_13030</name>
</gene>
<sequence>MRNRSLVAPHVTAKRVFLAAVITSAMLGSFALLGAGCGGKKPPKPAEPALIDTSADAGPPAEPEDAGPPAPKSLFERLGGKDGIDKLVDSLVQNVTADGKLKKSFSKVKGEKLDNFKKSLSDQICEISGGPCKYQGKDMKSAHEGITINDAQWDAFVQDFSAAMDENKIEENEKNELMALFAPLRSDIVGQKKKK</sequence>
<accession>A0ABZ2KGF1</accession>
<evidence type="ECO:0000256" key="2">
    <source>
        <dbReference type="ARBA" id="ARBA00022617"/>
    </source>
</evidence>
<dbReference type="Gene3D" id="1.10.490.10">
    <property type="entry name" value="Globins"/>
    <property type="match status" value="1"/>
</dbReference>
<protein>
    <submittedName>
        <fullName evidence="6">Group 1 truncated hemoglobin</fullName>
    </submittedName>
</protein>
<name>A0ABZ2KGF1_9BACT</name>
<evidence type="ECO:0000256" key="1">
    <source>
        <dbReference type="ARBA" id="ARBA00022448"/>
    </source>
</evidence>
<dbReference type="RefSeq" id="WP_394848374.1">
    <property type="nucleotide sequence ID" value="NZ_CP089982.1"/>
</dbReference>
<dbReference type="Pfam" id="PF01152">
    <property type="entry name" value="Bac_globin"/>
    <property type="match status" value="1"/>
</dbReference>
<dbReference type="CDD" id="cd00454">
    <property type="entry name" value="TrHb1_N"/>
    <property type="match status" value="1"/>
</dbReference>
<reference evidence="6 7" key="1">
    <citation type="submission" date="2021-12" db="EMBL/GenBank/DDBJ databases">
        <title>Discovery of the Pendulisporaceae a myxobacterial family with distinct sporulation behavior and unique specialized metabolism.</title>
        <authorList>
            <person name="Garcia R."/>
            <person name="Popoff A."/>
            <person name="Bader C.D."/>
            <person name="Loehr J."/>
            <person name="Walesch S."/>
            <person name="Walt C."/>
            <person name="Boldt J."/>
            <person name="Bunk B."/>
            <person name="Haeckl F.J.F.P.J."/>
            <person name="Gunesch A.P."/>
            <person name="Birkelbach J."/>
            <person name="Nuebel U."/>
            <person name="Pietschmann T."/>
            <person name="Bach T."/>
            <person name="Mueller R."/>
        </authorList>
    </citation>
    <scope>NUCLEOTIDE SEQUENCE [LARGE SCALE GENOMIC DNA]</scope>
    <source>
        <strain evidence="6 7">MSr12523</strain>
    </source>
</reference>
<feature type="region of interest" description="Disordered" evidence="5">
    <location>
        <begin position="38"/>
        <end position="73"/>
    </location>
</feature>
<dbReference type="Proteomes" id="UP001379533">
    <property type="component" value="Chromosome"/>
</dbReference>
<keyword evidence="2" id="KW-0349">Heme</keyword>
<dbReference type="InterPro" id="IPR001486">
    <property type="entry name" value="Hemoglobin_trunc"/>
</dbReference>
<evidence type="ECO:0000256" key="3">
    <source>
        <dbReference type="ARBA" id="ARBA00022723"/>
    </source>
</evidence>
<dbReference type="EMBL" id="CP089982">
    <property type="protein sequence ID" value="WXA97755.1"/>
    <property type="molecule type" value="Genomic_DNA"/>
</dbReference>
<keyword evidence="3" id="KW-0479">Metal-binding</keyword>
<feature type="compositionally biased region" description="Low complexity" evidence="5">
    <location>
        <begin position="47"/>
        <end position="59"/>
    </location>
</feature>
<evidence type="ECO:0000313" key="6">
    <source>
        <dbReference type="EMBL" id="WXA97755.1"/>
    </source>
</evidence>
<keyword evidence="7" id="KW-1185">Reference proteome</keyword>
<dbReference type="InterPro" id="IPR012292">
    <property type="entry name" value="Globin/Proto"/>
</dbReference>
<evidence type="ECO:0000313" key="7">
    <source>
        <dbReference type="Proteomes" id="UP001379533"/>
    </source>
</evidence>
<keyword evidence="4" id="KW-0408">Iron</keyword>